<protein>
    <submittedName>
        <fullName evidence="2">UDP-sugar hydrolase</fullName>
    </submittedName>
</protein>
<dbReference type="PANTHER" id="PTHR11575:SF24">
    <property type="entry name" value="5'-NUCLEOTIDASE"/>
    <property type="match status" value="1"/>
</dbReference>
<keyword evidence="2" id="KW-0378">Hydrolase</keyword>
<dbReference type="SUPFAM" id="SSF55816">
    <property type="entry name" value="5'-nucleotidase (syn. UDP-sugar hydrolase), C-terminal domain"/>
    <property type="match status" value="1"/>
</dbReference>
<comment type="caution">
    <text evidence="2">The sequence shown here is derived from an EMBL/GenBank/DDBJ whole genome shotgun (WGS) entry which is preliminary data.</text>
</comment>
<dbReference type="InterPro" id="IPR006179">
    <property type="entry name" value="5_nucleotidase/apyrase"/>
</dbReference>
<feature type="domain" description="5'-Nucleotidase C-terminal" evidence="1">
    <location>
        <begin position="72"/>
        <end position="210"/>
    </location>
</feature>
<dbReference type="GO" id="GO:0016787">
    <property type="term" value="F:hydrolase activity"/>
    <property type="evidence" value="ECO:0007669"/>
    <property type="project" value="UniProtKB-KW"/>
</dbReference>
<dbReference type="PROSITE" id="PS51257">
    <property type="entry name" value="PROKAR_LIPOPROTEIN"/>
    <property type="match status" value="1"/>
</dbReference>
<accession>A0ABP1F408</accession>
<gene>
    <name evidence="2" type="ORF">T190423A01A_30221</name>
</gene>
<dbReference type="PANTHER" id="PTHR11575">
    <property type="entry name" value="5'-NUCLEOTIDASE-RELATED"/>
    <property type="match status" value="1"/>
</dbReference>
<name>A0ABP1F408_9FLAO</name>
<dbReference type="InterPro" id="IPR036907">
    <property type="entry name" value="5'-Nucleotdase_C_sf"/>
</dbReference>
<dbReference type="RefSeq" id="WP_348717091.1">
    <property type="nucleotide sequence ID" value="NZ_CAXJIO010000012.1"/>
</dbReference>
<evidence type="ECO:0000259" key="1">
    <source>
        <dbReference type="Pfam" id="PF02872"/>
    </source>
</evidence>
<reference evidence="2 3" key="1">
    <citation type="submission" date="2024-05" db="EMBL/GenBank/DDBJ databases">
        <authorList>
            <person name="Duchaud E."/>
        </authorList>
    </citation>
    <scope>NUCLEOTIDE SEQUENCE [LARGE SCALE GENOMIC DNA]</scope>
    <source>
        <strain evidence="2">Ena-SAMPLE-TAB-13-05-2024-13:56:06:370-140308</strain>
    </source>
</reference>
<evidence type="ECO:0000313" key="3">
    <source>
        <dbReference type="Proteomes" id="UP001497527"/>
    </source>
</evidence>
<dbReference type="PRINTS" id="PR01607">
    <property type="entry name" value="APYRASEFAMLY"/>
</dbReference>
<keyword evidence="3" id="KW-1185">Reference proteome</keyword>
<sequence>MKPIHLLYLLLLIISCKKNPQQLTKITAKTIAIDSTINSSHKIDSLIQPYKKKLTSDMQQVLSYASKDFLKEQHSGQSAVGNLLADLWFDSASFIFKEKTDTSIDFALFNYGGIRATIPKGKVTVERAFKLMPFENELVVVTLTGNKVIELVNFFINDKRAHPISKNIELIVNNSEYFLKINGKDFDKNKSYTVLTSDYLQGGGDNMVFFKNPESLVKLDYKARTAIIDYFEKTDTLKAGIDNRVIIK</sequence>
<dbReference type="InterPro" id="IPR008334">
    <property type="entry name" value="5'-Nucleotdase_C"/>
</dbReference>
<proteinExistence type="predicted"/>
<organism evidence="2 3">
    <name type="scientific">Tenacibaculum polynesiense</name>
    <dbReference type="NCBI Taxonomy" id="3137857"/>
    <lineage>
        <taxon>Bacteria</taxon>
        <taxon>Pseudomonadati</taxon>
        <taxon>Bacteroidota</taxon>
        <taxon>Flavobacteriia</taxon>
        <taxon>Flavobacteriales</taxon>
        <taxon>Flavobacteriaceae</taxon>
        <taxon>Tenacibaculum</taxon>
    </lineage>
</organism>
<dbReference type="Proteomes" id="UP001497527">
    <property type="component" value="Unassembled WGS sequence"/>
</dbReference>
<dbReference type="Gene3D" id="3.90.780.10">
    <property type="entry name" value="5'-Nucleotidase, C-terminal domain"/>
    <property type="match status" value="1"/>
</dbReference>
<dbReference type="Pfam" id="PF02872">
    <property type="entry name" value="5_nucleotid_C"/>
    <property type="match status" value="1"/>
</dbReference>
<evidence type="ECO:0000313" key="2">
    <source>
        <dbReference type="EMBL" id="CAL2103107.1"/>
    </source>
</evidence>
<dbReference type="EMBL" id="CAXJIO010000012">
    <property type="protein sequence ID" value="CAL2103107.1"/>
    <property type="molecule type" value="Genomic_DNA"/>
</dbReference>